<dbReference type="Gene3D" id="3.30.70.330">
    <property type="match status" value="1"/>
</dbReference>
<dbReference type="EMBL" id="KQ434829">
    <property type="protein sequence ID" value="KZC07737.1"/>
    <property type="molecule type" value="Genomic_DNA"/>
</dbReference>
<evidence type="ECO:0000256" key="1">
    <source>
        <dbReference type="ARBA" id="ARBA00004173"/>
    </source>
</evidence>
<evidence type="ECO:0000256" key="2">
    <source>
        <dbReference type="ARBA" id="ARBA00006700"/>
    </source>
</evidence>
<keyword evidence="5" id="KW-0687">Ribonucleoprotein</keyword>
<comment type="subcellular location">
    <subcellularLocation>
        <location evidence="1">Mitochondrion</location>
    </subcellularLocation>
</comment>
<organism evidence="9 10">
    <name type="scientific">Dufourea novaeangliae</name>
    <name type="common">Sweat bee</name>
    <dbReference type="NCBI Taxonomy" id="178035"/>
    <lineage>
        <taxon>Eukaryota</taxon>
        <taxon>Metazoa</taxon>
        <taxon>Ecdysozoa</taxon>
        <taxon>Arthropoda</taxon>
        <taxon>Hexapoda</taxon>
        <taxon>Insecta</taxon>
        <taxon>Pterygota</taxon>
        <taxon>Neoptera</taxon>
        <taxon>Endopterygota</taxon>
        <taxon>Hymenoptera</taxon>
        <taxon>Apocrita</taxon>
        <taxon>Aculeata</taxon>
        <taxon>Apoidea</taxon>
        <taxon>Anthophila</taxon>
        <taxon>Halictidae</taxon>
        <taxon>Rophitinae</taxon>
        <taxon>Dufourea</taxon>
    </lineage>
</organism>
<dbReference type="PANTHER" id="PTHR12059:SF5">
    <property type="entry name" value="LARGE RIBOSOMAL SUBUNIT PROTEIN UL23M"/>
    <property type="match status" value="1"/>
</dbReference>
<comment type="subunit">
    <text evidence="6">Component of the mitochondrial ribosome large subunit (39S) which comprises a 16S rRNA and about 50 distinct proteins.</text>
</comment>
<dbReference type="InterPro" id="IPR013025">
    <property type="entry name" value="Ribosomal_uL23-like"/>
</dbReference>
<dbReference type="GO" id="GO:0032543">
    <property type="term" value="P:mitochondrial translation"/>
    <property type="evidence" value="ECO:0007669"/>
    <property type="project" value="TreeGrafter"/>
</dbReference>
<feature type="non-terminal residue" evidence="9">
    <location>
        <position position="1"/>
    </location>
</feature>
<gene>
    <name evidence="9" type="ORF">WN55_08058</name>
</gene>
<dbReference type="AlphaFoldDB" id="A0A154P782"/>
<dbReference type="GO" id="GO:0005762">
    <property type="term" value="C:mitochondrial large ribosomal subunit"/>
    <property type="evidence" value="ECO:0007669"/>
    <property type="project" value="TreeGrafter"/>
</dbReference>
<keyword evidence="10" id="KW-1185">Reference proteome</keyword>
<dbReference type="InterPro" id="IPR012678">
    <property type="entry name" value="Ribosomal_uL23/eL15/eS24_sf"/>
</dbReference>
<dbReference type="OrthoDB" id="275582at2759"/>
<evidence type="ECO:0000313" key="9">
    <source>
        <dbReference type="EMBL" id="KZC07737.1"/>
    </source>
</evidence>
<evidence type="ECO:0000313" key="10">
    <source>
        <dbReference type="Proteomes" id="UP000076502"/>
    </source>
</evidence>
<evidence type="ECO:0000256" key="7">
    <source>
        <dbReference type="ARBA" id="ARBA00039977"/>
    </source>
</evidence>
<accession>A0A154P782</accession>
<dbReference type="PANTHER" id="PTHR12059">
    <property type="entry name" value="RIBOSOMAL PROTEIN L23-RELATED"/>
    <property type="match status" value="1"/>
</dbReference>
<dbReference type="InterPro" id="IPR012677">
    <property type="entry name" value="Nucleotide-bd_a/b_plait_sf"/>
</dbReference>
<evidence type="ECO:0000256" key="3">
    <source>
        <dbReference type="ARBA" id="ARBA00022980"/>
    </source>
</evidence>
<keyword evidence="3 9" id="KW-0689">Ribosomal protein</keyword>
<protein>
    <recommendedName>
        <fullName evidence="7">Large ribosomal subunit protein uL23m</fullName>
    </recommendedName>
    <alternativeName>
        <fullName evidence="8">39S ribosomal protein L23, mitochondrial</fullName>
    </alternativeName>
</protein>
<sequence>YPIYQKGNPQLRVYLPNFWLKLVTPPIKQLKNVVQFHCSMEMTMHDIHNYLEKIYNVYPVQVVTKIKAGYTRHCPQLKCIVKDDDIKIAYVTLNKDETFTYPDLFPKSNEKNEEKSIEEYKKENEEYTGANKMPGLPSWFRI</sequence>
<evidence type="ECO:0000256" key="6">
    <source>
        <dbReference type="ARBA" id="ARBA00038782"/>
    </source>
</evidence>
<dbReference type="Proteomes" id="UP000076502">
    <property type="component" value="Unassembled WGS sequence"/>
</dbReference>
<keyword evidence="4" id="KW-0496">Mitochondrion</keyword>
<comment type="similarity">
    <text evidence="2">Belongs to the universal ribosomal protein uL23 family.</text>
</comment>
<dbReference type="SUPFAM" id="SSF54189">
    <property type="entry name" value="Ribosomal proteins S24e, L23 and L15e"/>
    <property type="match status" value="1"/>
</dbReference>
<proteinExistence type="inferred from homology"/>
<evidence type="ECO:0000256" key="4">
    <source>
        <dbReference type="ARBA" id="ARBA00023128"/>
    </source>
</evidence>
<reference evidence="9 10" key="1">
    <citation type="submission" date="2015-07" db="EMBL/GenBank/DDBJ databases">
        <title>The genome of Dufourea novaeangliae.</title>
        <authorList>
            <person name="Pan H."/>
            <person name="Kapheim K."/>
        </authorList>
    </citation>
    <scope>NUCLEOTIDE SEQUENCE [LARGE SCALE GENOMIC DNA]</scope>
    <source>
        <strain evidence="9">0120121106</strain>
        <tissue evidence="9">Whole body</tissue>
    </source>
</reference>
<name>A0A154P782_DUFNO</name>
<evidence type="ECO:0000256" key="8">
    <source>
        <dbReference type="ARBA" id="ARBA00041375"/>
    </source>
</evidence>
<dbReference type="STRING" id="178035.A0A154P782"/>
<dbReference type="GO" id="GO:0003735">
    <property type="term" value="F:structural constituent of ribosome"/>
    <property type="evidence" value="ECO:0007669"/>
    <property type="project" value="InterPro"/>
</dbReference>
<evidence type="ECO:0000256" key="5">
    <source>
        <dbReference type="ARBA" id="ARBA00023274"/>
    </source>
</evidence>
<dbReference type="FunFam" id="3.30.70.330:FF:000284">
    <property type="entry name" value="39S ribosomal protein L23, mitochondrial"/>
    <property type="match status" value="1"/>
</dbReference>
<dbReference type="Pfam" id="PF00276">
    <property type="entry name" value="Ribosomal_L23"/>
    <property type="match status" value="1"/>
</dbReference>